<dbReference type="AlphaFoldDB" id="A0A1R3RFW5"/>
<evidence type="ECO:0000256" key="3">
    <source>
        <dbReference type="ARBA" id="ARBA00022679"/>
    </source>
</evidence>
<keyword evidence="4" id="KW-0472">Membrane</keyword>
<sequence>MGALRLDIPSTSPALTFVRTRQRKFLYASLASILVLVIWGTLLIISDAPYGGLRQGIGSSDGIGLATIQNQTLGFETIFCINLPSRTDKRDAIVLGSSITQFRVDWIDGVSSEDMSPKAYPPRFDESDRPRMLPGEIGSWRAHVNAIQRIVSERIYTALILEDDVDWDATLKTQLHEFALGALALQPQSHPTHSPYGSTWDLLWLGHCGMKCQRPSPFYILKNDPTSVPVYALPQYWAGPAIHPLVDNIKHNRIICKSSMGVCSTAYAVTFNAAQKILAAMSVAPSDESMPPGESVVFDVVLGRLCENGYLRCIAPYPSLMGNWKGEGLPSKGSDIQYRYDGPKEERMYEGASFQGVVFSVMGNLGRLVEGDGVVRALVRDVMREEVRVDGGGGGSGRKGKLHVLDYEEMVLRSV</sequence>
<keyword evidence="7" id="KW-1185">Reference proteome</keyword>
<proteinExistence type="inferred from homology"/>
<organism evidence="6 7">
    <name type="scientific">Aspergillus carbonarius (strain ITEM 5010)</name>
    <dbReference type="NCBI Taxonomy" id="602072"/>
    <lineage>
        <taxon>Eukaryota</taxon>
        <taxon>Fungi</taxon>
        <taxon>Dikarya</taxon>
        <taxon>Ascomycota</taxon>
        <taxon>Pezizomycotina</taxon>
        <taxon>Eurotiomycetes</taxon>
        <taxon>Eurotiomycetidae</taxon>
        <taxon>Eurotiales</taxon>
        <taxon>Aspergillaceae</taxon>
        <taxon>Aspergillus</taxon>
        <taxon>Aspergillus subgen. Circumdati</taxon>
    </lineage>
</organism>
<dbReference type="VEuPathDB" id="FungiDB:ASPCADRAFT_150796"/>
<keyword evidence="4" id="KW-1133">Transmembrane helix</keyword>
<dbReference type="EMBL" id="KV907504">
    <property type="protein sequence ID" value="OOF93380.1"/>
    <property type="molecule type" value="Genomic_DNA"/>
</dbReference>
<name>A0A1R3RFW5_ASPC5</name>
<reference evidence="7" key="1">
    <citation type="journal article" date="2017" name="Genome Biol.">
        <title>Comparative genomics reveals high biological diversity and specific adaptations in the industrially and medically important fungal genus Aspergillus.</title>
        <authorList>
            <person name="de Vries R.P."/>
            <person name="Riley R."/>
            <person name="Wiebenga A."/>
            <person name="Aguilar-Osorio G."/>
            <person name="Amillis S."/>
            <person name="Uchima C.A."/>
            <person name="Anderluh G."/>
            <person name="Asadollahi M."/>
            <person name="Askin M."/>
            <person name="Barry K."/>
            <person name="Battaglia E."/>
            <person name="Bayram O."/>
            <person name="Benocci T."/>
            <person name="Braus-Stromeyer S.A."/>
            <person name="Caldana C."/>
            <person name="Canovas D."/>
            <person name="Cerqueira G.C."/>
            <person name="Chen F."/>
            <person name="Chen W."/>
            <person name="Choi C."/>
            <person name="Clum A."/>
            <person name="Dos Santos R.A."/>
            <person name="Damasio A.R."/>
            <person name="Diallinas G."/>
            <person name="Emri T."/>
            <person name="Fekete E."/>
            <person name="Flipphi M."/>
            <person name="Freyberg S."/>
            <person name="Gallo A."/>
            <person name="Gournas C."/>
            <person name="Habgood R."/>
            <person name="Hainaut M."/>
            <person name="Harispe M.L."/>
            <person name="Henrissat B."/>
            <person name="Hilden K.S."/>
            <person name="Hope R."/>
            <person name="Hossain A."/>
            <person name="Karabika E."/>
            <person name="Karaffa L."/>
            <person name="Karanyi Z."/>
            <person name="Krasevec N."/>
            <person name="Kuo A."/>
            <person name="Kusch H."/>
            <person name="LaButti K."/>
            <person name="Lagendijk E.L."/>
            <person name="Lapidus A."/>
            <person name="Levasseur A."/>
            <person name="Lindquist E."/>
            <person name="Lipzen A."/>
            <person name="Logrieco A.F."/>
            <person name="MacCabe A."/>
            <person name="Maekelae M.R."/>
            <person name="Malavazi I."/>
            <person name="Melin P."/>
            <person name="Meyer V."/>
            <person name="Mielnichuk N."/>
            <person name="Miskei M."/>
            <person name="Molnar A.P."/>
            <person name="Mule G."/>
            <person name="Ngan C.Y."/>
            <person name="Orejas M."/>
            <person name="Orosz E."/>
            <person name="Ouedraogo J.P."/>
            <person name="Overkamp K.M."/>
            <person name="Park H.-S."/>
            <person name="Perrone G."/>
            <person name="Piumi F."/>
            <person name="Punt P.J."/>
            <person name="Ram A.F."/>
            <person name="Ramon A."/>
            <person name="Rauscher S."/>
            <person name="Record E."/>
            <person name="Riano-Pachon D.M."/>
            <person name="Robert V."/>
            <person name="Roehrig J."/>
            <person name="Ruller R."/>
            <person name="Salamov A."/>
            <person name="Salih N.S."/>
            <person name="Samson R.A."/>
            <person name="Sandor E."/>
            <person name="Sanguinetti M."/>
            <person name="Schuetze T."/>
            <person name="Sepcic K."/>
            <person name="Shelest E."/>
            <person name="Sherlock G."/>
            <person name="Sophianopoulou V."/>
            <person name="Squina F.M."/>
            <person name="Sun H."/>
            <person name="Susca A."/>
            <person name="Todd R.B."/>
            <person name="Tsang A."/>
            <person name="Unkles S.E."/>
            <person name="van de Wiele N."/>
            <person name="van Rossen-Uffink D."/>
            <person name="Oliveira J.V."/>
            <person name="Vesth T.C."/>
            <person name="Visser J."/>
            <person name="Yu J.-H."/>
            <person name="Zhou M."/>
            <person name="Andersen M.R."/>
            <person name="Archer D.B."/>
            <person name="Baker S.E."/>
            <person name="Benoit I."/>
            <person name="Brakhage A.A."/>
            <person name="Braus G.H."/>
            <person name="Fischer R."/>
            <person name="Frisvad J.C."/>
            <person name="Goldman G.H."/>
            <person name="Houbraken J."/>
            <person name="Oakley B."/>
            <person name="Pocsi I."/>
            <person name="Scazzocchio C."/>
            <person name="Seiboth B."/>
            <person name="vanKuyk P.A."/>
            <person name="Wortman J."/>
            <person name="Dyer P.S."/>
            <person name="Grigoriev I.V."/>
        </authorList>
    </citation>
    <scope>NUCLEOTIDE SEQUENCE [LARGE SCALE GENOMIC DNA]</scope>
    <source>
        <strain evidence="7">ITEM 5010</strain>
    </source>
</reference>
<feature type="transmembrane region" description="Helical" evidence="4">
    <location>
        <begin position="25"/>
        <end position="45"/>
    </location>
</feature>
<dbReference type="InterPro" id="IPR002654">
    <property type="entry name" value="Glyco_trans_25"/>
</dbReference>
<dbReference type="Pfam" id="PF01755">
    <property type="entry name" value="Glyco_transf_25"/>
    <property type="match status" value="1"/>
</dbReference>
<evidence type="ECO:0000256" key="2">
    <source>
        <dbReference type="ARBA" id="ARBA00022676"/>
    </source>
</evidence>
<dbReference type="OrthoDB" id="47375at2759"/>
<keyword evidence="3 6" id="KW-0808">Transferase</keyword>
<accession>A0A1R3RFW5</accession>
<dbReference type="PANTHER" id="PTHR10730">
    <property type="entry name" value="PROCOLLAGEN-LYSINE,2-OXOGLUTARATE 5-DIOXYGENASE/GLYCOSYLTRANSFERASE 25 FAMILY MEMBER"/>
    <property type="match status" value="1"/>
</dbReference>
<evidence type="ECO:0000256" key="1">
    <source>
        <dbReference type="ARBA" id="ARBA00006721"/>
    </source>
</evidence>
<evidence type="ECO:0000259" key="5">
    <source>
        <dbReference type="Pfam" id="PF01755"/>
    </source>
</evidence>
<dbReference type="OMA" id="YAITLPM"/>
<protein>
    <submittedName>
        <fullName evidence="6">Glycosyltransferase family 25 protein</fullName>
    </submittedName>
</protein>
<dbReference type="Proteomes" id="UP000188318">
    <property type="component" value="Unassembled WGS sequence"/>
</dbReference>
<dbReference type="InterPro" id="IPR050757">
    <property type="entry name" value="Collagen_mod_GT25"/>
</dbReference>
<feature type="domain" description="Glycosyl transferase family 25" evidence="5">
    <location>
        <begin position="76"/>
        <end position="178"/>
    </location>
</feature>
<keyword evidence="2" id="KW-0328">Glycosyltransferase</keyword>
<dbReference type="PANTHER" id="PTHR10730:SF53">
    <property type="entry name" value="GLYCOSYLTRANSFERASE 25 FAMILY MEMBER"/>
    <property type="match status" value="1"/>
</dbReference>
<evidence type="ECO:0000313" key="7">
    <source>
        <dbReference type="Proteomes" id="UP000188318"/>
    </source>
</evidence>
<gene>
    <name evidence="6" type="ORF">ASPCADRAFT_150796</name>
</gene>
<comment type="similarity">
    <text evidence="1">Belongs to the glycosyltransferase 25 family.</text>
</comment>
<dbReference type="CDD" id="cd06532">
    <property type="entry name" value="Glyco_transf_25"/>
    <property type="match status" value="1"/>
</dbReference>
<evidence type="ECO:0000256" key="4">
    <source>
        <dbReference type="SAM" id="Phobius"/>
    </source>
</evidence>
<evidence type="ECO:0000313" key="6">
    <source>
        <dbReference type="EMBL" id="OOF93380.1"/>
    </source>
</evidence>
<dbReference type="GO" id="GO:0016740">
    <property type="term" value="F:transferase activity"/>
    <property type="evidence" value="ECO:0007669"/>
    <property type="project" value="UniProtKB-KW"/>
</dbReference>
<keyword evidence="4" id="KW-0812">Transmembrane</keyword>